<gene>
    <name evidence="2" type="ORF">BGC07_12675</name>
</gene>
<keyword evidence="1" id="KW-0560">Oxidoreductase</keyword>
<organism evidence="2 3">
    <name type="scientific">Piscirickettsia litoralis</name>
    <dbReference type="NCBI Taxonomy" id="1891921"/>
    <lineage>
        <taxon>Bacteria</taxon>
        <taxon>Pseudomonadati</taxon>
        <taxon>Pseudomonadota</taxon>
        <taxon>Gammaproteobacteria</taxon>
        <taxon>Thiotrichales</taxon>
        <taxon>Piscirickettsiaceae</taxon>
        <taxon>Piscirickettsia</taxon>
    </lineage>
</organism>
<evidence type="ECO:0000313" key="2">
    <source>
        <dbReference type="EMBL" id="ODN43607.1"/>
    </source>
</evidence>
<dbReference type="InterPro" id="IPR042098">
    <property type="entry name" value="TauD-like_sf"/>
</dbReference>
<accession>A0ABX3A417</accession>
<comment type="caution">
    <text evidence="2">The sequence shown here is derived from an EMBL/GenBank/DDBJ whole genome shotgun (WGS) entry which is preliminary data.</text>
</comment>
<evidence type="ECO:0000256" key="1">
    <source>
        <dbReference type="ARBA" id="ARBA00023002"/>
    </source>
</evidence>
<keyword evidence="3" id="KW-1185">Reference proteome</keyword>
<proteinExistence type="predicted"/>
<evidence type="ECO:0000313" key="3">
    <source>
        <dbReference type="Proteomes" id="UP000094329"/>
    </source>
</evidence>
<dbReference type="RefSeq" id="WP_069313405.1">
    <property type="nucleotide sequence ID" value="NZ_MDTU01000001.1"/>
</dbReference>
<evidence type="ECO:0008006" key="4">
    <source>
        <dbReference type="Google" id="ProtNLM"/>
    </source>
</evidence>
<reference evidence="2 3" key="1">
    <citation type="submission" date="2016-08" db="EMBL/GenBank/DDBJ databases">
        <title>Draft genome sequence of Candidatus Piscirickettsia litoralis, from seawater.</title>
        <authorList>
            <person name="Wan X."/>
            <person name="Lee A.J."/>
            <person name="Hou S."/>
            <person name="Donachie S.P."/>
        </authorList>
    </citation>
    <scope>NUCLEOTIDE SEQUENCE [LARGE SCALE GENOMIC DNA]</scope>
    <source>
        <strain evidence="2 3">Y2</strain>
    </source>
</reference>
<dbReference type="EMBL" id="MDTU01000001">
    <property type="protein sequence ID" value="ODN43607.1"/>
    <property type="molecule type" value="Genomic_DNA"/>
</dbReference>
<sequence>MEFNKRIGLEIREFSLGDLEGTEIRSLLFEHKLLLLRNVDLTLVEFKNLMAGILPLAKAPLAIEGEPFVTRLSNRENA</sequence>
<dbReference type="Gene3D" id="3.60.130.10">
    <property type="entry name" value="Clavaminate synthase-like"/>
    <property type="match status" value="1"/>
</dbReference>
<name>A0ABX3A417_9GAMM</name>
<dbReference type="Proteomes" id="UP000094329">
    <property type="component" value="Unassembled WGS sequence"/>
</dbReference>
<protein>
    <recommendedName>
        <fullName evidence="4">TauD/TfdA-like domain-containing protein</fullName>
    </recommendedName>
</protein>